<protein>
    <submittedName>
        <fullName evidence="9">Putative PurR-regulated permease PerM</fullName>
    </submittedName>
</protein>
<evidence type="ECO:0000313" key="10">
    <source>
        <dbReference type="Proteomes" id="UP000295292"/>
    </source>
</evidence>
<dbReference type="InterPro" id="IPR002549">
    <property type="entry name" value="AI-2E-like"/>
</dbReference>
<dbReference type="EMBL" id="SNYV01000014">
    <property type="protein sequence ID" value="TDQ77305.1"/>
    <property type="molecule type" value="Genomic_DNA"/>
</dbReference>
<feature type="transmembrane region" description="Helical" evidence="8">
    <location>
        <begin position="232"/>
        <end position="259"/>
    </location>
</feature>
<dbReference type="Pfam" id="PF01594">
    <property type="entry name" value="AI-2E_transport"/>
    <property type="match status" value="1"/>
</dbReference>
<keyword evidence="4" id="KW-1003">Cell membrane</keyword>
<organism evidence="9 10">
    <name type="scientific">Sphingobacterium yanglingense</name>
    <dbReference type="NCBI Taxonomy" id="1437280"/>
    <lineage>
        <taxon>Bacteria</taxon>
        <taxon>Pseudomonadati</taxon>
        <taxon>Bacteroidota</taxon>
        <taxon>Sphingobacteriia</taxon>
        <taxon>Sphingobacteriales</taxon>
        <taxon>Sphingobacteriaceae</taxon>
        <taxon>Sphingobacterium</taxon>
    </lineage>
</organism>
<gene>
    <name evidence="9" type="ORF">CLV99_2709</name>
</gene>
<feature type="transmembrane region" description="Helical" evidence="8">
    <location>
        <begin position="141"/>
        <end position="170"/>
    </location>
</feature>
<keyword evidence="6 8" id="KW-1133">Transmembrane helix</keyword>
<dbReference type="Proteomes" id="UP000295292">
    <property type="component" value="Unassembled WGS sequence"/>
</dbReference>
<feature type="transmembrane region" description="Helical" evidence="8">
    <location>
        <begin position="266"/>
        <end position="282"/>
    </location>
</feature>
<evidence type="ECO:0000256" key="5">
    <source>
        <dbReference type="ARBA" id="ARBA00022692"/>
    </source>
</evidence>
<feature type="transmembrane region" description="Helical" evidence="8">
    <location>
        <begin position="33"/>
        <end position="51"/>
    </location>
</feature>
<dbReference type="AlphaFoldDB" id="A0A4R6WCJ7"/>
<comment type="caution">
    <text evidence="9">The sequence shown here is derived from an EMBL/GenBank/DDBJ whole genome shotgun (WGS) entry which is preliminary data.</text>
</comment>
<comment type="subcellular location">
    <subcellularLocation>
        <location evidence="1">Cell membrane</location>
        <topology evidence="1">Multi-pass membrane protein</topology>
    </subcellularLocation>
</comment>
<evidence type="ECO:0000313" key="9">
    <source>
        <dbReference type="EMBL" id="TDQ77305.1"/>
    </source>
</evidence>
<keyword evidence="7 8" id="KW-0472">Membrane</keyword>
<reference evidence="9 10" key="1">
    <citation type="submission" date="2019-03" db="EMBL/GenBank/DDBJ databases">
        <title>Genomic Encyclopedia of Archaeal and Bacterial Type Strains, Phase II (KMG-II): from individual species to whole genera.</title>
        <authorList>
            <person name="Goeker M."/>
        </authorList>
    </citation>
    <scope>NUCLEOTIDE SEQUENCE [LARGE SCALE GENOMIC DNA]</scope>
    <source>
        <strain evidence="9 10">DSM 28353</strain>
    </source>
</reference>
<dbReference type="RefSeq" id="WP_133584936.1">
    <property type="nucleotide sequence ID" value="NZ_SNYV01000014.1"/>
</dbReference>
<feature type="transmembrane region" description="Helical" evidence="8">
    <location>
        <begin position="7"/>
        <end position="27"/>
    </location>
</feature>
<evidence type="ECO:0000256" key="2">
    <source>
        <dbReference type="ARBA" id="ARBA00009773"/>
    </source>
</evidence>
<accession>A0A4R6WCJ7</accession>
<keyword evidence="3" id="KW-0813">Transport</keyword>
<dbReference type="GO" id="GO:0005886">
    <property type="term" value="C:plasma membrane"/>
    <property type="evidence" value="ECO:0007669"/>
    <property type="project" value="UniProtKB-SubCell"/>
</dbReference>
<evidence type="ECO:0000256" key="6">
    <source>
        <dbReference type="ARBA" id="ARBA00022989"/>
    </source>
</evidence>
<evidence type="ECO:0000256" key="7">
    <source>
        <dbReference type="ARBA" id="ARBA00023136"/>
    </source>
</evidence>
<name>A0A4R6WCJ7_9SPHI</name>
<feature type="transmembrane region" description="Helical" evidence="8">
    <location>
        <begin position="302"/>
        <end position="333"/>
    </location>
</feature>
<dbReference type="PANTHER" id="PTHR21716:SF53">
    <property type="entry name" value="PERMEASE PERM-RELATED"/>
    <property type="match status" value="1"/>
</dbReference>
<evidence type="ECO:0000256" key="1">
    <source>
        <dbReference type="ARBA" id="ARBA00004651"/>
    </source>
</evidence>
<keyword evidence="5 8" id="KW-0812">Transmembrane</keyword>
<keyword evidence="10" id="KW-1185">Reference proteome</keyword>
<evidence type="ECO:0000256" key="3">
    <source>
        <dbReference type="ARBA" id="ARBA00022448"/>
    </source>
</evidence>
<proteinExistence type="inferred from homology"/>
<dbReference type="OrthoDB" id="9793390at2"/>
<feature type="transmembrane region" description="Helical" evidence="8">
    <location>
        <begin position="204"/>
        <end position="226"/>
    </location>
</feature>
<dbReference type="PANTHER" id="PTHR21716">
    <property type="entry name" value="TRANSMEMBRANE PROTEIN"/>
    <property type="match status" value="1"/>
</dbReference>
<sequence>MTKFLALPFYVKLACTLISIIAIVYIARVGQVIIVPFILGSLFALLLTPLGGWMERRLKMPRILASLISLLLFFTLLIGIVVLLGSQLTNLKEDWPAFERQVVQGMEVFQDWISQNLHINYSDQMEYLSDTLTKSVSRGTAILGVALLSMSSTFILLVFTFLYTFFILVYRRHIVRFLLLLNKDQHHNIVLDIVSQVQYVVKRYLIGLFLQMIIVATMTFIALTAIGVKYSLMLAIFTGFFNVLPYVGIFLSMLIIALITFATSSFMHVILVLIALVVIHFIDSNFVVPKIVGSKVQVNSMVAMMAIFFGELLWGISGMFLAIPILAICKIVFDRIFELKPWGFLLGEDDDKDSYMKLKKEICERNSRL</sequence>
<evidence type="ECO:0000256" key="8">
    <source>
        <dbReference type="SAM" id="Phobius"/>
    </source>
</evidence>
<comment type="similarity">
    <text evidence="2">Belongs to the autoinducer-2 exporter (AI-2E) (TC 2.A.86) family.</text>
</comment>
<feature type="transmembrane region" description="Helical" evidence="8">
    <location>
        <begin position="63"/>
        <end position="85"/>
    </location>
</feature>
<evidence type="ECO:0000256" key="4">
    <source>
        <dbReference type="ARBA" id="ARBA00022475"/>
    </source>
</evidence>